<dbReference type="Proteomes" id="UP000316659">
    <property type="component" value="Unassembled WGS sequence"/>
</dbReference>
<evidence type="ECO:0000313" key="7">
    <source>
        <dbReference type="Proteomes" id="UP000316659"/>
    </source>
</evidence>
<proteinExistence type="predicted"/>
<name>A0A4Y4E3G1_CELCE</name>
<keyword evidence="5" id="KW-0378">Hydrolase</keyword>
<comment type="caution">
    <text evidence="6">The sequence shown here is derived from an EMBL/GenBank/DDBJ whole genome shotgun (WGS) entry which is preliminary data.</text>
</comment>
<evidence type="ECO:0000256" key="5">
    <source>
        <dbReference type="ARBA" id="ARBA00022801"/>
    </source>
</evidence>
<dbReference type="GO" id="GO:0000166">
    <property type="term" value="F:nucleotide binding"/>
    <property type="evidence" value="ECO:0007669"/>
    <property type="project" value="UniProtKB-KW"/>
</dbReference>
<protein>
    <submittedName>
        <fullName evidence="6">DUF86 domain-containing protein</fullName>
    </submittedName>
</protein>
<dbReference type="InterPro" id="IPR008201">
    <property type="entry name" value="HepT-like"/>
</dbReference>
<dbReference type="GO" id="GO:0004540">
    <property type="term" value="F:RNA nuclease activity"/>
    <property type="evidence" value="ECO:0007669"/>
    <property type="project" value="InterPro"/>
</dbReference>
<dbReference type="EMBL" id="BJNZ01000031">
    <property type="protein sequence ID" value="GED11507.1"/>
    <property type="molecule type" value="Genomic_DNA"/>
</dbReference>
<dbReference type="GO" id="GO:0110001">
    <property type="term" value="C:toxin-antitoxin complex"/>
    <property type="evidence" value="ECO:0007669"/>
    <property type="project" value="InterPro"/>
</dbReference>
<keyword evidence="3" id="KW-0540">Nuclease</keyword>
<gene>
    <name evidence="6" type="ORF">CCE02nite_35060</name>
</gene>
<dbReference type="Pfam" id="PF01934">
    <property type="entry name" value="HepT-like"/>
    <property type="match status" value="1"/>
</dbReference>
<keyword evidence="2" id="KW-1277">Toxin-antitoxin system</keyword>
<dbReference type="PANTHER" id="PTHR34139:SF1">
    <property type="entry name" value="RNASE MJ1380-RELATED"/>
    <property type="match status" value="1"/>
</dbReference>
<evidence type="ECO:0000256" key="3">
    <source>
        <dbReference type="ARBA" id="ARBA00022722"/>
    </source>
</evidence>
<organism evidence="6 7">
    <name type="scientific">Cellulosimicrobium cellulans</name>
    <name type="common">Arthrobacter luteus</name>
    <dbReference type="NCBI Taxonomy" id="1710"/>
    <lineage>
        <taxon>Bacteria</taxon>
        <taxon>Bacillati</taxon>
        <taxon>Actinomycetota</taxon>
        <taxon>Actinomycetes</taxon>
        <taxon>Micrococcales</taxon>
        <taxon>Promicromonosporaceae</taxon>
        <taxon>Cellulosimicrobium</taxon>
    </lineage>
</organism>
<keyword evidence="4" id="KW-0547">Nucleotide-binding</keyword>
<keyword evidence="1" id="KW-0597">Phosphoprotein</keyword>
<evidence type="ECO:0000256" key="2">
    <source>
        <dbReference type="ARBA" id="ARBA00022649"/>
    </source>
</evidence>
<dbReference type="AlphaFoldDB" id="A0A4Y4E3G1"/>
<dbReference type="GO" id="GO:0016787">
    <property type="term" value="F:hydrolase activity"/>
    <property type="evidence" value="ECO:0007669"/>
    <property type="project" value="UniProtKB-KW"/>
</dbReference>
<accession>A0A4Y4E3G1</accession>
<reference evidence="6 7" key="1">
    <citation type="submission" date="2019-06" db="EMBL/GenBank/DDBJ databases">
        <title>Whole genome shotgun sequence of Cellulosimicrobium cellulans NBRC 15516.</title>
        <authorList>
            <person name="Hosoyama A."/>
            <person name="Uohara A."/>
            <person name="Ohji S."/>
            <person name="Ichikawa N."/>
        </authorList>
    </citation>
    <scope>NUCLEOTIDE SEQUENCE [LARGE SCALE GENOMIC DNA]</scope>
    <source>
        <strain evidence="6 7">NBRC 15516</strain>
    </source>
</reference>
<dbReference type="PANTHER" id="PTHR34139">
    <property type="entry name" value="UPF0331 PROTEIN MJ0127"/>
    <property type="match status" value="1"/>
</dbReference>
<evidence type="ECO:0000256" key="4">
    <source>
        <dbReference type="ARBA" id="ARBA00022741"/>
    </source>
</evidence>
<dbReference type="InterPro" id="IPR051813">
    <property type="entry name" value="HepT_RNase_toxin"/>
</dbReference>
<evidence type="ECO:0000313" key="6">
    <source>
        <dbReference type="EMBL" id="GED11507.1"/>
    </source>
</evidence>
<sequence length="129" mass="13893">MPRRTDADWAADIVAAVAAIYSHQASHRALPDAARSSAEPMYVDALTYRLMSVGEACKNLSPEARAFGPDVPWSDIVGLRDFLAHHYHRRDPSIVVATVEHDEDLGTLLSAAAVIAGIPPELLPVPPTT</sequence>
<dbReference type="RefSeq" id="WP_141390915.1">
    <property type="nucleotide sequence ID" value="NZ_BJNZ01000031.1"/>
</dbReference>
<evidence type="ECO:0000256" key="1">
    <source>
        <dbReference type="ARBA" id="ARBA00022553"/>
    </source>
</evidence>